<evidence type="ECO:0000256" key="1">
    <source>
        <dbReference type="SAM" id="MobiDB-lite"/>
    </source>
</evidence>
<reference evidence="2 3" key="1">
    <citation type="submission" date="2023-09" db="EMBL/GenBank/DDBJ databases">
        <title>Streptomyces sp. nov.: A antagonism against Alternaria gaisen Producing Streptochlin, Isolated from Tamarix root soil.</title>
        <authorList>
            <person name="Chen Y."/>
        </authorList>
    </citation>
    <scope>NUCLEOTIDE SEQUENCE [LARGE SCALE GENOMIC DNA]</scope>
    <source>
        <strain evidence="2 3">TRM76323</strain>
    </source>
</reference>
<organism evidence="2 3">
    <name type="scientific">Streptomyces tamarix</name>
    <dbReference type="NCBI Taxonomy" id="3078565"/>
    <lineage>
        <taxon>Bacteria</taxon>
        <taxon>Bacillati</taxon>
        <taxon>Actinomycetota</taxon>
        <taxon>Actinomycetes</taxon>
        <taxon>Kitasatosporales</taxon>
        <taxon>Streptomycetaceae</taxon>
        <taxon>Streptomyces</taxon>
    </lineage>
</organism>
<dbReference type="Proteomes" id="UP001250181">
    <property type="component" value="Unassembled WGS sequence"/>
</dbReference>
<evidence type="ECO:0000313" key="2">
    <source>
        <dbReference type="EMBL" id="MDT9686201.1"/>
    </source>
</evidence>
<name>A0ABU3QUF8_9ACTN</name>
<dbReference type="RefSeq" id="WP_315881235.1">
    <property type="nucleotide sequence ID" value="NZ_JAWCTQ010000058.1"/>
</dbReference>
<dbReference type="EMBL" id="JAWCTQ010000058">
    <property type="protein sequence ID" value="MDT9686201.1"/>
    <property type="molecule type" value="Genomic_DNA"/>
</dbReference>
<sequence length="64" mass="6406">MAVRAVRRAVQPGRHDAGHAGAPPRPARCAAPAVAGPPATAARVRSAAARVRPAAAALHKDTAQ</sequence>
<evidence type="ECO:0000313" key="3">
    <source>
        <dbReference type="Proteomes" id="UP001250181"/>
    </source>
</evidence>
<protein>
    <submittedName>
        <fullName evidence="2">Uncharacterized protein</fullName>
    </submittedName>
</protein>
<feature type="region of interest" description="Disordered" evidence="1">
    <location>
        <begin position="1"/>
        <end position="33"/>
    </location>
</feature>
<proteinExistence type="predicted"/>
<feature type="compositionally biased region" description="Low complexity" evidence="1">
    <location>
        <begin position="19"/>
        <end position="33"/>
    </location>
</feature>
<keyword evidence="3" id="KW-1185">Reference proteome</keyword>
<accession>A0ABU3QUF8</accession>
<comment type="caution">
    <text evidence="2">The sequence shown here is derived from an EMBL/GenBank/DDBJ whole genome shotgun (WGS) entry which is preliminary data.</text>
</comment>
<gene>
    <name evidence="2" type="ORF">RND61_29655</name>
</gene>